<proteinExistence type="predicted"/>
<name>A0ABW2IAC0_9BURK</name>
<reference evidence="3" key="1">
    <citation type="journal article" date="2019" name="Int. J. Syst. Evol. Microbiol.">
        <title>The Global Catalogue of Microorganisms (GCM) 10K type strain sequencing project: providing services to taxonomists for standard genome sequencing and annotation.</title>
        <authorList>
            <consortium name="The Broad Institute Genomics Platform"/>
            <consortium name="The Broad Institute Genome Sequencing Center for Infectious Disease"/>
            <person name="Wu L."/>
            <person name="Ma J."/>
        </authorList>
    </citation>
    <scope>NUCLEOTIDE SEQUENCE [LARGE SCALE GENOMIC DNA]</scope>
    <source>
        <strain evidence="3">KACC 12508</strain>
    </source>
</reference>
<evidence type="ECO:0000256" key="1">
    <source>
        <dbReference type="SAM" id="Phobius"/>
    </source>
</evidence>
<gene>
    <name evidence="2" type="ORF">ACFQPC_08165</name>
</gene>
<protein>
    <submittedName>
        <fullName evidence="2">Uncharacterized protein</fullName>
    </submittedName>
</protein>
<dbReference type="RefSeq" id="WP_012079040.1">
    <property type="nucleotide sequence ID" value="NZ_JBHTBU010000001.1"/>
</dbReference>
<comment type="caution">
    <text evidence="2">The sequence shown here is derived from an EMBL/GenBank/DDBJ whole genome shotgun (WGS) entry which is preliminary data.</text>
</comment>
<dbReference type="EMBL" id="JBHTBU010000001">
    <property type="protein sequence ID" value="MFC7288006.1"/>
    <property type="molecule type" value="Genomic_DNA"/>
</dbReference>
<keyword evidence="1" id="KW-1133">Transmembrane helix</keyword>
<evidence type="ECO:0000313" key="2">
    <source>
        <dbReference type="EMBL" id="MFC7288006.1"/>
    </source>
</evidence>
<feature type="transmembrane region" description="Helical" evidence="1">
    <location>
        <begin position="66"/>
        <end position="85"/>
    </location>
</feature>
<dbReference type="Proteomes" id="UP001596542">
    <property type="component" value="Unassembled WGS sequence"/>
</dbReference>
<evidence type="ECO:0000313" key="3">
    <source>
        <dbReference type="Proteomes" id="UP001596542"/>
    </source>
</evidence>
<keyword evidence="1" id="KW-0812">Transmembrane</keyword>
<sequence>MRTLSFLIAGFLILAAMLLLARLFSAHYPAATSGAVGLFVALWLAISAFNMWVGISQAGYSFGEELPIFLLIFGVPAAIAIFLRFKLP</sequence>
<feature type="transmembrane region" description="Helical" evidence="1">
    <location>
        <begin position="35"/>
        <end position="54"/>
    </location>
</feature>
<organism evidence="2 3">
    <name type="scientific">Herminiimonas glaciei</name>
    <dbReference type="NCBI Taxonomy" id="523788"/>
    <lineage>
        <taxon>Bacteria</taxon>
        <taxon>Pseudomonadati</taxon>
        <taxon>Pseudomonadota</taxon>
        <taxon>Betaproteobacteria</taxon>
        <taxon>Burkholderiales</taxon>
        <taxon>Oxalobacteraceae</taxon>
        <taxon>Herminiimonas</taxon>
    </lineage>
</organism>
<keyword evidence="1" id="KW-0472">Membrane</keyword>
<keyword evidence="3" id="KW-1185">Reference proteome</keyword>
<accession>A0ABW2IAC0</accession>